<evidence type="ECO:0000313" key="2">
    <source>
        <dbReference type="EMBL" id="MXV60557.1"/>
    </source>
</evidence>
<dbReference type="Pfam" id="PF24432">
    <property type="entry name" value="DUF7555"/>
    <property type="match status" value="1"/>
</dbReference>
<organism evidence="2 3">
    <name type="scientific">Natronorubrum halalkaliphilum</name>
    <dbReference type="NCBI Taxonomy" id="2691917"/>
    <lineage>
        <taxon>Archaea</taxon>
        <taxon>Methanobacteriati</taxon>
        <taxon>Methanobacteriota</taxon>
        <taxon>Stenosarchaea group</taxon>
        <taxon>Halobacteria</taxon>
        <taxon>Halobacteriales</taxon>
        <taxon>Natrialbaceae</taxon>
        <taxon>Natronorubrum</taxon>
    </lineage>
</organism>
<dbReference type="EMBL" id="WUYX01000003">
    <property type="protein sequence ID" value="MXV60557.1"/>
    <property type="molecule type" value="Genomic_DNA"/>
</dbReference>
<accession>A0A6B0VHL0</accession>
<dbReference type="InterPro" id="IPR055977">
    <property type="entry name" value="DUF7555"/>
</dbReference>
<protein>
    <submittedName>
        <fullName evidence="2">Uncharacterized protein</fullName>
    </submittedName>
</protein>
<name>A0A6B0VHL0_9EURY</name>
<comment type="caution">
    <text evidence="2">The sequence shown here is derived from an EMBL/GenBank/DDBJ whole genome shotgun (WGS) entry which is preliminary data.</text>
</comment>
<sequence length="130" mass="14014">MRLAFPVLDLVLSTAFVATLIVAAVSGGVLAGSGNFVVVKQILFVIGLFLVGVAAVQLRMNTTLGDEQDVQYGDGPDERSRIRSVFESLIPDAWVLPRSDRFPDAAKWVVIGLWILLFSYVMEAGFGVGV</sequence>
<dbReference type="Proteomes" id="UP000434101">
    <property type="component" value="Unassembled WGS sequence"/>
</dbReference>
<keyword evidence="1" id="KW-0812">Transmembrane</keyword>
<reference evidence="2 3" key="1">
    <citation type="submission" date="2020-01" db="EMBL/GenBank/DDBJ databases">
        <title>Natronorubrum sp. JWXQ-INN 674 isolated from Inner Mongolia Autonomous Region of China.</title>
        <authorList>
            <person name="Xue Q."/>
        </authorList>
    </citation>
    <scope>NUCLEOTIDE SEQUENCE [LARGE SCALE GENOMIC DNA]</scope>
    <source>
        <strain evidence="2 3">JWXQ-INN-674</strain>
    </source>
</reference>
<gene>
    <name evidence="2" type="ORF">GS429_00425</name>
</gene>
<keyword evidence="1" id="KW-0472">Membrane</keyword>
<proteinExistence type="predicted"/>
<evidence type="ECO:0000256" key="1">
    <source>
        <dbReference type="SAM" id="Phobius"/>
    </source>
</evidence>
<feature type="transmembrane region" description="Helical" evidence="1">
    <location>
        <begin position="108"/>
        <end position="128"/>
    </location>
</feature>
<evidence type="ECO:0000313" key="3">
    <source>
        <dbReference type="Proteomes" id="UP000434101"/>
    </source>
</evidence>
<dbReference type="AlphaFoldDB" id="A0A6B0VHL0"/>
<feature type="transmembrane region" description="Helical" evidence="1">
    <location>
        <begin position="41"/>
        <end position="58"/>
    </location>
</feature>
<dbReference type="RefSeq" id="WP_160061628.1">
    <property type="nucleotide sequence ID" value="NZ_WUYX01000003.1"/>
</dbReference>
<keyword evidence="3" id="KW-1185">Reference proteome</keyword>
<keyword evidence="1" id="KW-1133">Transmembrane helix</keyword>